<organism evidence="2 3">
    <name type="scientific">Companilactobacillus heilongjiangensis</name>
    <dbReference type="NCBI Taxonomy" id="1074467"/>
    <lineage>
        <taxon>Bacteria</taxon>
        <taxon>Bacillati</taxon>
        <taxon>Bacillota</taxon>
        <taxon>Bacilli</taxon>
        <taxon>Lactobacillales</taxon>
        <taxon>Lactobacillaceae</taxon>
        <taxon>Companilactobacillus</taxon>
    </lineage>
</organism>
<keyword evidence="1" id="KW-0812">Transmembrane</keyword>
<dbReference type="KEGG" id="lhi:JP39_08235"/>
<protein>
    <submittedName>
        <fullName evidence="2">Uncharacterized protein</fullName>
    </submittedName>
</protein>
<feature type="transmembrane region" description="Helical" evidence="1">
    <location>
        <begin position="87"/>
        <end position="108"/>
    </location>
</feature>
<dbReference type="Proteomes" id="UP000061546">
    <property type="component" value="Chromosome"/>
</dbReference>
<keyword evidence="3" id="KW-1185">Reference proteome</keyword>
<accession>A0A0K2LDT3</accession>
<feature type="transmembrane region" description="Helical" evidence="1">
    <location>
        <begin position="63"/>
        <end position="81"/>
    </location>
</feature>
<gene>
    <name evidence="2" type="ORF">JP39_08235</name>
</gene>
<name>A0A0K2LDT3_9LACO</name>
<feature type="transmembrane region" description="Helical" evidence="1">
    <location>
        <begin position="37"/>
        <end position="56"/>
    </location>
</feature>
<dbReference type="OrthoDB" id="2329714at2"/>
<reference evidence="2 3" key="1">
    <citation type="submission" date="2015-08" db="EMBL/GenBank/DDBJ databases">
        <title>Genomic sequence of Lactobacillus heilongjiangensis DSM 28069, isolated from Chinese traditional pickle.</title>
        <authorList>
            <person name="Jiang X."/>
            <person name="Zheng B."/>
            <person name="Cheng H."/>
        </authorList>
    </citation>
    <scope>NUCLEOTIDE SEQUENCE [LARGE SCALE GENOMIC DNA]</scope>
    <source>
        <strain evidence="2 3">DSM 28069</strain>
    </source>
</reference>
<dbReference type="STRING" id="1074467.JP39_08235"/>
<keyword evidence="1" id="KW-0472">Membrane</keyword>
<evidence type="ECO:0000313" key="2">
    <source>
        <dbReference type="EMBL" id="ALB29343.1"/>
    </source>
</evidence>
<keyword evidence="1" id="KW-1133">Transmembrane helix</keyword>
<dbReference type="RefSeq" id="WP_041500553.1">
    <property type="nucleotide sequence ID" value="NZ_BJDV01000002.1"/>
</dbReference>
<dbReference type="AlphaFoldDB" id="A0A0K2LDT3"/>
<dbReference type="EMBL" id="CP012559">
    <property type="protein sequence ID" value="ALB29343.1"/>
    <property type="molecule type" value="Genomic_DNA"/>
</dbReference>
<evidence type="ECO:0000313" key="3">
    <source>
        <dbReference type="Proteomes" id="UP000061546"/>
    </source>
</evidence>
<sequence>MINLIGLCLAILFIVLMGVVSILNIPSYRKKNNLMKFSGFLNILSLVILLITIIIFRSKIYPVTAILLPIIWSAALVHGFAQKKINWSHHLIRTVIIVILLVTMLGPWS</sequence>
<proteinExistence type="predicted"/>
<evidence type="ECO:0000256" key="1">
    <source>
        <dbReference type="SAM" id="Phobius"/>
    </source>
</evidence>